<dbReference type="SUPFAM" id="SSF51556">
    <property type="entry name" value="Metallo-dependent hydrolases"/>
    <property type="match status" value="1"/>
</dbReference>
<dbReference type="GeneID" id="25727922"/>
<protein>
    <submittedName>
        <fullName evidence="1">Uncharacterized protein</fullName>
    </submittedName>
</protein>
<dbReference type="KEGG" id="mng:MNEG_10730"/>
<dbReference type="GO" id="GO:0006207">
    <property type="term" value="P:'de novo' pyrimidine nucleobase biosynthetic process"/>
    <property type="evidence" value="ECO:0007669"/>
    <property type="project" value="TreeGrafter"/>
</dbReference>
<dbReference type="OrthoDB" id="1670005at2759"/>
<gene>
    <name evidence="1" type="ORF">MNEG_10730</name>
</gene>
<dbReference type="STRING" id="145388.A0A0D2M0S5"/>
<dbReference type="GO" id="GO:0004151">
    <property type="term" value="F:dihydroorotase activity"/>
    <property type="evidence" value="ECO:0007669"/>
    <property type="project" value="InterPro"/>
</dbReference>
<dbReference type="InterPro" id="IPR032466">
    <property type="entry name" value="Metal_Hydrolase"/>
</dbReference>
<keyword evidence="2" id="KW-1185">Reference proteome</keyword>
<dbReference type="InterPro" id="IPR004721">
    <property type="entry name" value="DHOdimr"/>
</dbReference>
<reference evidence="1 2" key="1">
    <citation type="journal article" date="2013" name="BMC Genomics">
        <title>Reconstruction of the lipid metabolism for the microalga Monoraphidium neglectum from its genome sequence reveals characteristics suitable for biofuel production.</title>
        <authorList>
            <person name="Bogen C."/>
            <person name="Al-Dilaimi A."/>
            <person name="Albersmeier A."/>
            <person name="Wichmann J."/>
            <person name="Grundmann M."/>
            <person name="Rupp O."/>
            <person name="Lauersen K.J."/>
            <person name="Blifernez-Klassen O."/>
            <person name="Kalinowski J."/>
            <person name="Goesmann A."/>
            <person name="Mussgnug J.H."/>
            <person name="Kruse O."/>
        </authorList>
    </citation>
    <scope>NUCLEOTIDE SEQUENCE [LARGE SCALE GENOMIC DNA]</scope>
    <source>
        <strain evidence="1 2">SAG 48.87</strain>
    </source>
</reference>
<evidence type="ECO:0000313" key="1">
    <source>
        <dbReference type="EMBL" id="KIY97234.1"/>
    </source>
</evidence>
<feature type="non-terminal residue" evidence="1">
    <location>
        <position position="1"/>
    </location>
</feature>
<proteinExistence type="predicted"/>
<evidence type="ECO:0000313" key="2">
    <source>
        <dbReference type="Proteomes" id="UP000054498"/>
    </source>
</evidence>
<dbReference type="PANTHER" id="PTHR43137:SF1">
    <property type="entry name" value="DIHYDROOROTASE"/>
    <property type="match status" value="1"/>
</dbReference>
<dbReference type="GO" id="GO:0009507">
    <property type="term" value="C:chloroplast"/>
    <property type="evidence" value="ECO:0007669"/>
    <property type="project" value="TreeGrafter"/>
</dbReference>
<dbReference type="PANTHER" id="PTHR43137">
    <property type="entry name" value="DIHYDROOROTASE"/>
    <property type="match status" value="1"/>
</dbReference>
<dbReference type="AlphaFoldDB" id="A0A0D2M0S5"/>
<accession>A0A0D2M0S5</accession>
<dbReference type="Proteomes" id="UP000054498">
    <property type="component" value="Unassembled WGS sequence"/>
</dbReference>
<sequence length="63" mass="6868">AGALEKLEGFASHHGPDFYGLPRNSGTVTLVQRPWIIPEHYGFGSSTVVPMWAGQEIGWDVEA</sequence>
<dbReference type="RefSeq" id="XP_013896254.1">
    <property type="nucleotide sequence ID" value="XM_014040800.1"/>
</dbReference>
<organism evidence="1 2">
    <name type="scientific">Monoraphidium neglectum</name>
    <dbReference type="NCBI Taxonomy" id="145388"/>
    <lineage>
        <taxon>Eukaryota</taxon>
        <taxon>Viridiplantae</taxon>
        <taxon>Chlorophyta</taxon>
        <taxon>core chlorophytes</taxon>
        <taxon>Chlorophyceae</taxon>
        <taxon>CS clade</taxon>
        <taxon>Sphaeropleales</taxon>
        <taxon>Selenastraceae</taxon>
        <taxon>Monoraphidium</taxon>
    </lineage>
</organism>
<name>A0A0D2M0S5_9CHLO</name>
<dbReference type="GO" id="GO:0044205">
    <property type="term" value="P:'de novo' UMP biosynthetic process"/>
    <property type="evidence" value="ECO:0007669"/>
    <property type="project" value="UniProtKB-UniPathway"/>
</dbReference>
<dbReference type="UniPathway" id="UPA00070">
    <property type="reaction ID" value="UER00117"/>
</dbReference>
<dbReference type="Gene3D" id="3.20.20.140">
    <property type="entry name" value="Metal-dependent hydrolases"/>
    <property type="match status" value="1"/>
</dbReference>
<dbReference type="EMBL" id="KK102654">
    <property type="protein sequence ID" value="KIY97234.1"/>
    <property type="molecule type" value="Genomic_DNA"/>
</dbReference>